<protein>
    <submittedName>
        <fullName evidence="1">Uncharacterized protein</fullName>
    </submittedName>
</protein>
<dbReference type="EMBL" id="FRAA01000006">
    <property type="protein sequence ID" value="SHK58908.1"/>
    <property type="molecule type" value="Genomic_DNA"/>
</dbReference>
<keyword evidence="2" id="KW-1185">Reference proteome</keyword>
<evidence type="ECO:0000313" key="2">
    <source>
        <dbReference type="Proteomes" id="UP000184474"/>
    </source>
</evidence>
<reference evidence="2" key="1">
    <citation type="submission" date="2016-11" db="EMBL/GenBank/DDBJ databases">
        <authorList>
            <person name="Varghese N."/>
            <person name="Submissions S."/>
        </authorList>
    </citation>
    <scope>NUCLEOTIDE SEQUENCE [LARGE SCALE GENOMIC DNA]</scope>
    <source>
        <strain evidence="2">DSM 26134</strain>
    </source>
</reference>
<dbReference type="Proteomes" id="UP000184474">
    <property type="component" value="Unassembled WGS sequence"/>
</dbReference>
<proteinExistence type="predicted"/>
<name>A0A1M6TQ17_REIAG</name>
<evidence type="ECO:0000313" key="1">
    <source>
        <dbReference type="EMBL" id="SHK58908.1"/>
    </source>
</evidence>
<sequence>MKNYWLGLIFLVSCSALEGEQKTNVNEIIKTQEIRQLNEAEVIIAAEQFGVRLYGSLDSLLHIKSDCQSILAREELIVDSLSTVISGQIKLGFSEGDFVSRQEKDLYAAYQYNNENGVSSQPAIQRMDDKYALYTVPYDVADRFYADCVPDSAAVGMWSLVIPIKSVINSLD</sequence>
<dbReference type="AlphaFoldDB" id="A0A1M6TQ17"/>
<accession>A0A1M6TQ17</accession>
<gene>
    <name evidence="1" type="ORF">SAMN04488028_106128</name>
</gene>
<dbReference type="RefSeq" id="WP_073123831.1">
    <property type="nucleotide sequence ID" value="NZ_FRAA01000006.1"/>
</dbReference>
<organism evidence="1 2">
    <name type="scientific">Reichenbachiella agariperforans</name>
    <dbReference type="NCBI Taxonomy" id="156994"/>
    <lineage>
        <taxon>Bacteria</taxon>
        <taxon>Pseudomonadati</taxon>
        <taxon>Bacteroidota</taxon>
        <taxon>Cytophagia</taxon>
        <taxon>Cytophagales</taxon>
        <taxon>Reichenbachiellaceae</taxon>
        <taxon>Reichenbachiella</taxon>
    </lineage>
</organism>